<dbReference type="InterPro" id="IPR025736">
    <property type="entry name" value="PucR_C-HTH_dom"/>
</dbReference>
<evidence type="ECO:0000256" key="1">
    <source>
        <dbReference type="ARBA" id="ARBA00006754"/>
    </source>
</evidence>
<gene>
    <name evidence="5" type="ORF">PTQ27_07175</name>
</gene>
<feature type="domain" description="CdaR GGDEF-like" evidence="4">
    <location>
        <begin position="146"/>
        <end position="263"/>
    </location>
</feature>
<dbReference type="Pfam" id="PF17853">
    <property type="entry name" value="GGDEF_2"/>
    <property type="match status" value="1"/>
</dbReference>
<proteinExistence type="inferred from homology"/>
<dbReference type="PANTHER" id="PTHR33744">
    <property type="entry name" value="CARBOHYDRATE DIACID REGULATOR"/>
    <property type="match status" value="1"/>
</dbReference>
<feature type="domain" description="Putative sugar diacid recognition" evidence="2">
    <location>
        <begin position="3"/>
        <end position="141"/>
    </location>
</feature>
<evidence type="ECO:0000259" key="4">
    <source>
        <dbReference type="Pfam" id="PF17853"/>
    </source>
</evidence>
<evidence type="ECO:0000259" key="3">
    <source>
        <dbReference type="Pfam" id="PF13556"/>
    </source>
</evidence>
<comment type="caution">
    <text evidence="5">The sequence shown here is derived from an EMBL/GenBank/DDBJ whole genome shotgun (WGS) entry which is preliminary data.</text>
</comment>
<dbReference type="EMBL" id="JAQSJE010000007">
    <property type="protein sequence ID" value="MDD0824242.1"/>
    <property type="molecule type" value="Genomic_DNA"/>
</dbReference>
<dbReference type="Pfam" id="PF05651">
    <property type="entry name" value="Diacid_rec"/>
    <property type="match status" value="1"/>
</dbReference>
<dbReference type="Proteomes" id="UP001221909">
    <property type="component" value="Unassembled WGS sequence"/>
</dbReference>
<comment type="similarity">
    <text evidence="1">Belongs to the CdaR family.</text>
</comment>
<sequence>MKLNKQLAQAIVKRTMQIIPNSVNVMDENGVIIASGDPSRLGQHHSGAVLALRKNQLIEIDEKLLRQWNLKEAHQEIKQGINIPITYLGENIGVIGVSGFPSQVRHYAELVKMAAELMVEQSAQLEKERWQSRYKEEFILSLAKGELSIEQIKHKASFFQLPINQSYVACLIKLNDTTAEELEALLSHFAHYYPHILTAVVNLQNILFLQPLDSQFATSKKQLWQHYIPSKLQQHNYKISVGICVSTLIEIPFSYHTAQQTLKYAEQHHLKKQVLLFEDYKFPTLLADFAQTWQAKELLAPVSQLIKKDEKHFLFKTMQQYFFSNCDLAHASKKLFIHPNTLRYRLDKIEQITSLSFNKIDERVILYLGALLLK</sequence>
<organism evidence="5 6">
    <name type="scientific">Mannheimia cairinae</name>
    <dbReference type="NCBI Taxonomy" id="3025936"/>
    <lineage>
        <taxon>Bacteria</taxon>
        <taxon>Pseudomonadati</taxon>
        <taxon>Pseudomonadota</taxon>
        <taxon>Gammaproteobacteria</taxon>
        <taxon>Pasteurellales</taxon>
        <taxon>Pasteurellaceae</taxon>
        <taxon>Mannheimia</taxon>
    </lineage>
</organism>
<evidence type="ECO:0000259" key="2">
    <source>
        <dbReference type="Pfam" id="PF05651"/>
    </source>
</evidence>
<dbReference type="InterPro" id="IPR008599">
    <property type="entry name" value="Diacid_rec"/>
</dbReference>
<reference evidence="5 6" key="1">
    <citation type="submission" date="2023-02" db="EMBL/GenBank/DDBJ databases">
        <title>Mannheimia cairiniae sp. nov., a novel species of Mannheimia obtained from moscovy ducks (Cairina moschata) and reclassification of Mannheimia ovis as heterotypic synonym of Mannheimia pernigra.</title>
        <authorList>
            <person name="Christensen H."/>
        </authorList>
    </citation>
    <scope>NUCLEOTIDE SEQUENCE [LARGE SCALE GENOMIC DNA]</scope>
    <source>
        <strain evidence="5 6">AT1</strain>
    </source>
</reference>
<dbReference type="InterPro" id="IPR051448">
    <property type="entry name" value="CdaR-like_regulators"/>
</dbReference>
<dbReference type="Pfam" id="PF13556">
    <property type="entry name" value="HTH_30"/>
    <property type="match status" value="1"/>
</dbReference>
<dbReference type="RefSeq" id="WP_273749188.1">
    <property type="nucleotide sequence ID" value="NZ_JAQSJE010000007.1"/>
</dbReference>
<name>A0ABT5MTL3_9PAST</name>
<keyword evidence="6" id="KW-1185">Reference proteome</keyword>
<accession>A0ABT5MTL3</accession>
<dbReference type="InterPro" id="IPR041522">
    <property type="entry name" value="CdaR_GGDEF"/>
</dbReference>
<evidence type="ECO:0000313" key="6">
    <source>
        <dbReference type="Proteomes" id="UP001221909"/>
    </source>
</evidence>
<evidence type="ECO:0000313" key="5">
    <source>
        <dbReference type="EMBL" id="MDD0824242.1"/>
    </source>
</evidence>
<protein>
    <submittedName>
        <fullName evidence="5">Sugar diacid recognition domain-containing protein</fullName>
    </submittedName>
</protein>
<feature type="domain" description="PucR C-terminal helix-turn-helix" evidence="3">
    <location>
        <begin position="314"/>
        <end position="369"/>
    </location>
</feature>
<dbReference type="Gene3D" id="1.10.10.2840">
    <property type="entry name" value="PucR C-terminal helix-turn-helix domain"/>
    <property type="match status" value="1"/>
</dbReference>
<dbReference type="PANTHER" id="PTHR33744:SF15">
    <property type="entry name" value="CARBOHYDRATE DIACID REGULATOR"/>
    <property type="match status" value="1"/>
</dbReference>
<dbReference type="InterPro" id="IPR042070">
    <property type="entry name" value="PucR_C-HTH_sf"/>
</dbReference>